<dbReference type="InterPro" id="IPR023772">
    <property type="entry name" value="DNA-bd_HTH_TetR-type_CS"/>
</dbReference>
<reference evidence="5" key="1">
    <citation type="submission" date="2016-10" db="EMBL/GenBank/DDBJ databases">
        <authorList>
            <person name="Varghese N."/>
            <person name="Submissions S."/>
        </authorList>
    </citation>
    <scope>NUCLEOTIDE SEQUENCE [LARGE SCALE GENOMIC DNA]</scope>
    <source>
        <strain evidence="5">DSM 24536</strain>
    </source>
</reference>
<dbReference type="Gene3D" id="1.10.10.60">
    <property type="entry name" value="Homeodomain-like"/>
    <property type="match status" value="1"/>
</dbReference>
<sequence length="199" mass="22806">MDNQDKKRQVIIDSAVKRFAHYGLAKTTMTEIASDLSLSKALLYYYFPDKISLYSAVLESIVYEIDGELRKGVETIKDTHKALFYVLEKRQEYILKYYNILDYIRVSGPDLSSNILKTIENAKSLEIKIVTEIFQRGIDSNELHISNAAEAADLLMDALVGMRYIAFSNKQVFQLPADHFKTLLSRQKKLASIYLKGLH</sequence>
<evidence type="ECO:0000313" key="5">
    <source>
        <dbReference type="Proteomes" id="UP000199226"/>
    </source>
</evidence>
<dbReference type="Pfam" id="PF00440">
    <property type="entry name" value="TetR_N"/>
    <property type="match status" value="1"/>
</dbReference>
<dbReference type="PANTHER" id="PTHR30328:SF54">
    <property type="entry name" value="HTH-TYPE TRANSCRIPTIONAL REPRESSOR SCO4008"/>
    <property type="match status" value="1"/>
</dbReference>
<dbReference type="OrthoDB" id="9802802at2"/>
<dbReference type="PROSITE" id="PS01081">
    <property type="entry name" value="HTH_TETR_1"/>
    <property type="match status" value="1"/>
</dbReference>
<evidence type="ECO:0000259" key="3">
    <source>
        <dbReference type="PROSITE" id="PS50977"/>
    </source>
</evidence>
<dbReference type="AlphaFoldDB" id="A0A1G9UVM4"/>
<keyword evidence="5" id="KW-1185">Reference proteome</keyword>
<name>A0A1G9UVM4_9SPHI</name>
<dbReference type="InterPro" id="IPR001647">
    <property type="entry name" value="HTH_TetR"/>
</dbReference>
<dbReference type="InterPro" id="IPR050109">
    <property type="entry name" value="HTH-type_TetR-like_transc_reg"/>
</dbReference>
<feature type="DNA-binding region" description="H-T-H motif" evidence="2">
    <location>
        <begin position="28"/>
        <end position="47"/>
    </location>
</feature>
<dbReference type="InterPro" id="IPR009057">
    <property type="entry name" value="Homeodomain-like_sf"/>
</dbReference>
<dbReference type="STRING" id="990371.SAMN05421813_11810"/>
<dbReference type="Gene3D" id="1.10.357.10">
    <property type="entry name" value="Tetracycline Repressor, domain 2"/>
    <property type="match status" value="1"/>
</dbReference>
<gene>
    <name evidence="4" type="ORF">SAMN05421813_11810</name>
</gene>
<evidence type="ECO:0000256" key="2">
    <source>
        <dbReference type="PROSITE-ProRule" id="PRU00335"/>
    </source>
</evidence>
<dbReference type="PROSITE" id="PS50977">
    <property type="entry name" value="HTH_TETR_2"/>
    <property type="match status" value="1"/>
</dbReference>
<keyword evidence="1 2" id="KW-0238">DNA-binding</keyword>
<evidence type="ECO:0000313" key="4">
    <source>
        <dbReference type="EMBL" id="SDM63973.1"/>
    </source>
</evidence>
<feature type="domain" description="HTH tetR-type" evidence="3">
    <location>
        <begin position="5"/>
        <end position="65"/>
    </location>
</feature>
<dbReference type="Proteomes" id="UP000199226">
    <property type="component" value="Unassembled WGS sequence"/>
</dbReference>
<dbReference type="SUPFAM" id="SSF46689">
    <property type="entry name" value="Homeodomain-like"/>
    <property type="match status" value="1"/>
</dbReference>
<evidence type="ECO:0000256" key="1">
    <source>
        <dbReference type="ARBA" id="ARBA00023125"/>
    </source>
</evidence>
<organism evidence="4 5">
    <name type="scientific">Daejeonella rubra</name>
    <dbReference type="NCBI Taxonomy" id="990371"/>
    <lineage>
        <taxon>Bacteria</taxon>
        <taxon>Pseudomonadati</taxon>
        <taxon>Bacteroidota</taxon>
        <taxon>Sphingobacteriia</taxon>
        <taxon>Sphingobacteriales</taxon>
        <taxon>Sphingobacteriaceae</taxon>
        <taxon>Daejeonella</taxon>
    </lineage>
</organism>
<dbReference type="RefSeq" id="WP_090705332.1">
    <property type="nucleotide sequence ID" value="NZ_FNHH01000018.1"/>
</dbReference>
<protein>
    <submittedName>
        <fullName evidence="4">TetR/AcrR family transcriptional regulator, mexJK operon transcriptional repressor</fullName>
    </submittedName>
</protein>
<dbReference type="GO" id="GO:0003677">
    <property type="term" value="F:DNA binding"/>
    <property type="evidence" value="ECO:0007669"/>
    <property type="project" value="UniProtKB-UniRule"/>
</dbReference>
<accession>A0A1G9UVM4</accession>
<dbReference type="EMBL" id="FNHH01000018">
    <property type="protein sequence ID" value="SDM63973.1"/>
    <property type="molecule type" value="Genomic_DNA"/>
</dbReference>
<dbReference type="PRINTS" id="PR00455">
    <property type="entry name" value="HTHTETR"/>
</dbReference>
<proteinExistence type="predicted"/>
<dbReference type="PANTHER" id="PTHR30328">
    <property type="entry name" value="TRANSCRIPTIONAL REPRESSOR"/>
    <property type="match status" value="1"/>
</dbReference>